<accession>A0A0F5L6G1</accession>
<dbReference type="Pfam" id="PF06445">
    <property type="entry name" value="GyrI-like"/>
    <property type="match status" value="1"/>
</dbReference>
<keyword evidence="3" id="KW-1185">Reference proteome</keyword>
<dbReference type="RefSeq" id="WP_046143406.1">
    <property type="nucleotide sequence ID" value="NZ_LAJG01000023.1"/>
</dbReference>
<reference evidence="2 3" key="1">
    <citation type="submission" date="2015-03" db="EMBL/GenBank/DDBJ databases">
        <authorList>
            <person name="Hassan Y.I."/>
            <person name="Lepp D."/>
            <person name="Zhou T."/>
        </authorList>
    </citation>
    <scope>NUCLEOTIDE SEQUENCE [LARGE SCALE GENOMIC DNA]</scope>
    <source>
        <strain evidence="2 3">GH2-10</strain>
    </source>
</reference>
<dbReference type="STRING" id="361041.VW35_12420"/>
<protein>
    <recommendedName>
        <fullName evidence="1">GyrI-like small molecule binding domain-containing protein</fullName>
    </recommendedName>
</protein>
<dbReference type="Gene3D" id="3.20.80.10">
    <property type="entry name" value="Regulatory factor, effector binding domain"/>
    <property type="match status" value="1"/>
</dbReference>
<dbReference type="InterPro" id="IPR011256">
    <property type="entry name" value="Reg_factor_effector_dom_sf"/>
</dbReference>
<feature type="domain" description="GyrI-like small molecule binding" evidence="1">
    <location>
        <begin position="8"/>
        <end position="159"/>
    </location>
</feature>
<dbReference type="PATRIC" id="fig|361041.3.peg.1860"/>
<dbReference type="EMBL" id="LAJG01000023">
    <property type="protein sequence ID" value="KKB77943.1"/>
    <property type="molecule type" value="Genomic_DNA"/>
</dbReference>
<dbReference type="OrthoDB" id="64208at2"/>
<dbReference type="Proteomes" id="UP000033514">
    <property type="component" value="Unassembled WGS sequence"/>
</dbReference>
<gene>
    <name evidence="2" type="ORF">VW35_12420</name>
</gene>
<evidence type="ECO:0000259" key="1">
    <source>
        <dbReference type="Pfam" id="PF06445"/>
    </source>
</evidence>
<comment type="caution">
    <text evidence="2">The sequence shown here is derived from an EMBL/GenBank/DDBJ whole genome shotgun (WGS) entry which is preliminary data.</text>
</comment>
<evidence type="ECO:0000313" key="2">
    <source>
        <dbReference type="EMBL" id="KKB77943.1"/>
    </source>
</evidence>
<proteinExistence type="predicted"/>
<dbReference type="AlphaFoldDB" id="A0A0F5L6G1"/>
<name>A0A0F5L6G1_9HYPH</name>
<organism evidence="2 3">
    <name type="scientific">Devosia soli</name>
    <dbReference type="NCBI Taxonomy" id="361041"/>
    <lineage>
        <taxon>Bacteria</taxon>
        <taxon>Pseudomonadati</taxon>
        <taxon>Pseudomonadota</taxon>
        <taxon>Alphaproteobacteria</taxon>
        <taxon>Hyphomicrobiales</taxon>
        <taxon>Devosiaceae</taxon>
        <taxon>Devosia</taxon>
    </lineage>
</organism>
<sequence length="165" mass="18744">MLTLPKTEDRKPQAYIYVPFTVTMTEMQKPAREGFPQLFEYIAKHGLTPISHAFYNYRRIDMTATLDVEAGIAVEAVGPAEGNIRSGMLPGGRFLGLSWVGHPDKLETVTGMLIGWARLTEQEFDMVERPDGDHFACRLEMYESDPQEVPDMEEWVTTLAFKLKD</sequence>
<evidence type="ECO:0000313" key="3">
    <source>
        <dbReference type="Proteomes" id="UP000033514"/>
    </source>
</evidence>
<dbReference type="InterPro" id="IPR029442">
    <property type="entry name" value="GyrI-like"/>
</dbReference>